<dbReference type="RefSeq" id="XP_040727431.1">
    <property type="nucleotide sequence ID" value="XM_040870949.1"/>
</dbReference>
<protein>
    <recommendedName>
        <fullName evidence="3">Armadillo-type protein</fullName>
    </recommendedName>
</protein>
<comment type="caution">
    <text evidence="1">The sequence shown here is derived from an EMBL/GenBank/DDBJ whole genome shotgun (WGS) entry which is preliminary data.</text>
</comment>
<evidence type="ECO:0000313" key="2">
    <source>
        <dbReference type="Proteomes" id="UP000193685"/>
    </source>
</evidence>
<dbReference type="PANTHER" id="PTHR28020:SF1">
    <property type="entry name" value="YAP1-BINDING PROTEIN 1-RELATED"/>
    <property type="match status" value="1"/>
</dbReference>
<dbReference type="InterPro" id="IPR040347">
    <property type="entry name" value="YBP1/2"/>
</dbReference>
<dbReference type="EMBL" id="MCFI01000003">
    <property type="protein sequence ID" value="ORY86249.1"/>
    <property type="molecule type" value="Genomic_DNA"/>
</dbReference>
<dbReference type="OrthoDB" id="5396786at2759"/>
<name>A0A1Y2FQN6_PROLT</name>
<keyword evidence="2" id="KW-1185">Reference proteome</keyword>
<organism evidence="1 2">
    <name type="scientific">Protomyces lactucae-debilis</name>
    <dbReference type="NCBI Taxonomy" id="2754530"/>
    <lineage>
        <taxon>Eukaryota</taxon>
        <taxon>Fungi</taxon>
        <taxon>Dikarya</taxon>
        <taxon>Ascomycota</taxon>
        <taxon>Taphrinomycotina</taxon>
        <taxon>Taphrinomycetes</taxon>
        <taxon>Taphrinales</taxon>
        <taxon>Protomycetaceae</taxon>
        <taxon>Protomyces</taxon>
    </lineage>
</organism>
<accession>A0A1Y2FQN6</accession>
<dbReference type="AlphaFoldDB" id="A0A1Y2FQN6"/>
<reference evidence="1 2" key="1">
    <citation type="submission" date="2016-07" db="EMBL/GenBank/DDBJ databases">
        <title>Pervasive Adenine N6-methylation of Active Genes in Fungi.</title>
        <authorList>
            <consortium name="DOE Joint Genome Institute"/>
            <person name="Mondo S.J."/>
            <person name="Dannebaum R.O."/>
            <person name="Kuo R.C."/>
            <person name="Labutti K."/>
            <person name="Haridas S."/>
            <person name="Kuo A."/>
            <person name="Salamov A."/>
            <person name="Ahrendt S.R."/>
            <person name="Lipzen A."/>
            <person name="Sullivan W."/>
            <person name="Andreopoulos W.B."/>
            <person name="Clum A."/>
            <person name="Lindquist E."/>
            <person name="Daum C."/>
            <person name="Ramamoorthy G.K."/>
            <person name="Gryganskyi A."/>
            <person name="Culley D."/>
            <person name="Magnuson J.K."/>
            <person name="James T.Y."/>
            <person name="O'Malley M.A."/>
            <person name="Stajich J.E."/>
            <person name="Spatafora J.W."/>
            <person name="Visel A."/>
            <person name="Grigoriev I.V."/>
        </authorList>
    </citation>
    <scope>NUCLEOTIDE SEQUENCE [LARGE SCALE GENOMIC DNA]</scope>
    <source>
        <strain evidence="1 2">12-1054</strain>
    </source>
</reference>
<proteinExistence type="predicted"/>
<dbReference type="GeneID" id="63787548"/>
<dbReference type="GO" id="GO:0005737">
    <property type="term" value="C:cytoplasm"/>
    <property type="evidence" value="ECO:0007669"/>
    <property type="project" value="TreeGrafter"/>
</dbReference>
<dbReference type="Proteomes" id="UP000193685">
    <property type="component" value="Unassembled WGS sequence"/>
</dbReference>
<gene>
    <name evidence="1" type="ORF">BCR37DRAFT_391046</name>
</gene>
<dbReference type="GO" id="GO:0034599">
    <property type="term" value="P:cellular response to oxidative stress"/>
    <property type="evidence" value="ECO:0007669"/>
    <property type="project" value="InterPro"/>
</dbReference>
<evidence type="ECO:0008006" key="3">
    <source>
        <dbReference type="Google" id="ProtNLM"/>
    </source>
</evidence>
<dbReference type="InterPro" id="IPR013877">
    <property type="entry name" value="YAP-bd/ALF4/Glomulin"/>
</dbReference>
<sequence length="530" mass="58780">MTSMVETGKEAIDDPLASLSLDFDKVFMDFPDDWTSQAIFIDDRLGRALETDEATQLLVLQKLQTSLKRDINKTSAENIAWDLVKAITPFLQTRSQAVLESASELLHLLVELGNSREVLVSLCEACSTLQASIATKENRAGLVECGKQLACALEQCILAIKTNRPSRFLSEYTKALLVLSSHFATLEDSDALIWLMQRIAASSKYGAISRLQSLAEGEDQQKAFADLKRSFVSYVARHIGKTDRPLLCETIVSRYYPKRLPQNGSISPTKSREALYPLTDFSRDMGFDWDHFSSAVLHPDEGDDDVDSLGEDDDAEVSVESQGAILLVAEGLCSVESVPEMAEYSFEQLNECLIRYSFNVTNRLPEVTDGLVAMVLLRIERLKISPNGTSQVPSSEANGDLILLIQLLSSIAARQPIDLIRHAAMLAAESLLLLGSNELAHNFFVETLTDLPDDLSALRPVIIGLVKDRIAGGDSYWTDESRIAQYCKLVFGDVSRDTQEQIQAANFAIFLHGLRQLAEDWAFIKMTRET</sequence>
<evidence type="ECO:0000313" key="1">
    <source>
        <dbReference type="EMBL" id="ORY86249.1"/>
    </source>
</evidence>
<dbReference type="Pfam" id="PF08568">
    <property type="entry name" value="Kinetochor_Ybp2"/>
    <property type="match status" value="1"/>
</dbReference>
<dbReference type="PANTHER" id="PTHR28020">
    <property type="entry name" value="YAP1-BINDING PROTEIN 1-RELATED"/>
    <property type="match status" value="1"/>
</dbReference>